<dbReference type="PANTHER" id="PTHR30468">
    <property type="entry name" value="ALPHA-KETOGLUTARATE-DEPENDENT SULFONATE DIOXYGENASE"/>
    <property type="match status" value="1"/>
</dbReference>
<reference evidence="8" key="1">
    <citation type="submission" date="2020-05" db="EMBL/GenBank/DDBJ databases">
        <title>Mycena genomes resolve the evolution of fungal bioluminescence.</title>
        <authorList>
            <person name="Tsai I.J."/>
        </authorList>
    </citation>
    <scope>NUCLEOTIDE SEQUENCE</scope>
    <source>
        <strain evidence="8">CCC161011</strain>
    </source>
</reference>
<dbReference type="GO" id="GO:0016706">
    <property type="term" value="F:2-oxoglutarate-dependent dioxygenase activity"/>
    <property type="evidence" value="ECO:0007669"/>
    <property type="project" value="TreeGrafter"/>
</dbReference>
<evidence type="ECO:0000256" key="2">
    <source>
        <dbReference type="ARBA" id="ARBA00022723"/>
    </source>
</evidence>
<dbReference type="InterPro" id="IPR042098">
    <property type="entry name" value="TauD-like_sf"/>
</dbReference>
<dbReference type="Gene3D" id="3.60.130.10">
    <property type="entry name" value="Clavaminate synthase-like"/>
    <property type="match status" value="1"/>
</dbReference>
<keyword evidence="2" id="KW-0479">Metal-binding</keyword>
<dbReference type="InterPro" id="IPR003819">
    <property type="entry name" value="TauD/TfdA-like"/>
</dbReference>
<protein>
    <submittedName>
        <fullName evidence="8">Taurine catabolism dioxygenase</fullName>
    </submittedName>
</protein>
<feature type="region of interest" description="Disordered" evidence="6">
    <location>
        <begin position="97"/>
        <end position="118"/>
    </location>
</feature>
<dbReference type="PANTHER" id="PTHR30468:SF10">
    <property type="entry name" value="TAUD_TFDA-LIKE DOMAIN-CONTAINING PROTEIN"/>
    <property type="match status" value="1"/>
</dbReference>
<organism evidence="8 9">
    <name type="scientific">Mycena venus</name>
    <dbReference type="NCBI Taxonomy" id="2733690"/>
    <lineage>
        <taxon>Eukaryota</taxon>
        <taxon>Fungi</taxon>
        <taxon>Dikarya</taxon>
        <taxon>Basidiomycota</taxon>
        <taxon>Agaricomycotina</taxon>
        <taxon>Agaricomycetes</taxon>
        <taxon>Agaricomycetidae</taxon>
        <taxon>Agaricales</taxon>
        <taxon>Marasmiineae</taxon>
        <taxon>Mycenaceae</taxon>
        <taxon>Mycena</taxon>
    </lineage>
</organism>
<keyword evidence="4" id="KW-0560">Oxidoreductase</keyword>
<dbReference type="InterPro" id="IPR051323">
    <property type="entry name" value="AtsK-like"/>
</dbReference>
<accession>A0A8H7CG28</accession>
<comment type="caution">
    <text evidence="8">The sequence shown here is derived from an EMBL/GenBank/DDBJ whole genome shotgun (WGS) entry which is preliminary data.</text>
</comment>
<sequence length="363" mass="40295">MRATTLMRPTRHFASMSSVELLTISSIAQRDETPTIGTRFMDPHTSQLSRWLADPNSDNIIRELAILVARRGVVFFPEQDITIEQQKHLARRMGELTGRPTSSGLHKHPISPETPELGKDVSVISSMGGISRAGIVDDTRASNGWHTDIPFEPVPADYSILKMRTIPEVGGDTLWASGYEAYDKLSPAFAKFLEGLTAIHSADFFLPIAAQMGLTIQDNRGHPENSGTHLTAIQHPSHKVKINPIFICATLKMTVHRTHPVTGFKSLYVDKSFTTRIVELSTEESSDVLAYLTRHISENHDLQVRYRWGVNDVAIWDNRCALHTATNDYGSKAREGNRVVGIGEKPFFDPASVSRRASSSLVL</sequence>
<dbReference type="SUPFAM" id="SSF51197">
    <property type="entry name" value="Clavaminate synthase-like"/>
    <property type="match status" value="1"/>
</dbReference>
<dbReference type="Proteomes" id="UP000620124">
    <property type="component" value="Unassembled WGS sequence"/>
</dbReference>
<dbReference type="EMBL" id="JACAZI010000026">
    <property type="protein sequence ID" value="KAF7334647.1"/>
    <property type="molecule type" value="Genomic_DNA"/>
</dbReference>
<proteinExistence type="inferred from homology"/>
<dbReference type="GO" id="GO:0005737">
    <property type="term" value="C:cytoplasm"/>
    <property type="evidence" value="ECO:0007669"/>
    <property type="project" value="TreeGrafter"/>
</dbReference>
<evidence type="ECO:0000256" key="1">
    <source>
        <dbReference type="ARBA" id="ARBA00005896"/>
    </source>
</evidence>
<dbReference type="GO" id="GO:0046872">
    <property type="term" value="F:metal ion binding"/>
    <property type="evidence" value="ECO:0007669"/>
    <property type="project" value="UniProtKB-KW"/>
</dbReference>
<evidence type="ECO:0000313" key="9">
    <source>
        <dbReference type="Proteomes" id="UP000620124"/>
    </source>
</evidence>
<evidence type="ECO:0000256" key="3">
    <source>
        <dbReference type="ARBA" id="ARBA00022964"/>
    </source>
</evidence>
<feature type="domain" description="TauD/TfdA-like" evidence="7">
    <location>
        <begin position="48"/>
        <end position="338"/>
    </location>
</feature>
<dbReference type="OrthoDB" id="10257314at2759"/>
<dbReference type="Pfam" id="PF02668">
    <property type="entry name" value="TauD"/>
    <property type="match status" value="1"/>
</dbReference>
<comment type="similarity">
    <text evidence="1">Belongs to the TfdA dioxygenase family.</text>
</comment>
<evidence type="ECO:0000313" key="8">
    <source>
        <dbReference type="EMBL" id="KAF7334647.1"/>
    </source>
</evidence>
<dbReference type="AlphaFoldDB" id="A0A8H7CG28"/>
<evidence type="ECO:0000256" key="4">
    <source>
        <dbReference type="ARBA" id="ARBA00023002"/>
    </source>
</evidence>
<evidence type="ECO:0000259" key="7">
    <source>
        <dbReference type="Pfam" id="PF02668"/>
    </source>
</evidence>
<evidence type="ECO:0000256" key="5">
    <source>
        <dbReference type="ARBA" id="ARBA00023004"/>
    </source>
</evidence>
<name>A0A8H7CG28_9AGAR</name>
<keyword evidence="3 8" id="KW-0223">Dioxygenase</keyword>
<evidence type="ECO:0000256" key="6">
    <source>
        <dbReference type="SAM" id="MobiDB-lite"/>
    </source>
</evidence>
<keyword evidence="5" id="KW-0408">Iron</keyword>
<gene>
    <name evidence="8" type="ORF">MVEN_02295200</name>
</gene>
<keyword evidence="9" id="KW-1185">Reference proteome</keyword>